<reference evidence="1" key="1">
    <citation type="submission" date="2013-11" db="EMBL/GenBank/DDBJ databases">
        <title>Genome sequence of the fusiform rust pathogen reveals effectors for host alternation and coevolution with pine.</title>
        <authorList>
            <consortium name="DOE Joint Genome Institute"/>
            <person name="Smith K."/>
            <person name="Pendleton A."/>
            <person name="Kubisiak T."/>
            <person name="Anderson C."/>
            <person name="Salamov A."/>
            <person name="Aerts A."/>
            <person name="Riley R."/>
            <person name="Clum A."/>
            <person name="Lindquist E."/>
            <person name="Ence D."/>
            <person name="Campbell M."/>
            <person name="Kronenberg Z."/>
            <person name="Feau N."/>
            <person name="Dhillon B."/>
            <person name="Hamelin R."/>
            <person name="Burleigh J."/>
            <person name="Smith J."/>
            <person name="Yandell M."/>
            <person name="Nelson C."/>
            <person name="Grigoriev I."/>
            <person name="Davis J."/>
        </authorList>
    </citation>
    <scope>NUCLEOTIDE SEQUENCE</scope>
    <source>
        <strain evidence="1">G11</strain>
    </source>
</reference>
<proteinExistence type="predicted"/>
<gene>
    <name evidence="1" type="ORF">CROQUDRAFT_39343</name>
</gene>
<evidence type="ECO:0000313" key="1">
    <source>
        <dbReference type="EMBL" id="KAG0149704.1"/>
    </source>
</evidence>
<dbReference type="Proteomes" id="UP000886653">
    <property type="component" value="Unassembled WGS sequence"/>
</dbReference>
<dbReference type="AlphaFoldDB" id="A0A9P6NT11"/>
<keyword evidence="2" id="KW-1185">Reference proteome</keyword>
<evidence type="ECO:0000313" key="2">
    <source>
        <dbReference type="Proteomes" id="UP000886653"/>
    </source>
</evidence>
<name>A0A9P6NT11_9BASI</name>
<feature type="non-terminal residue" evidence="1">
    <location>
        <position position="1"/>
    </location>
</feature>
<comment type="caution">
    <text evidence="1">The sequence shown here is derived from an EMBL/GenBank/DDBJ whole genome shotgun (WGS) entry which is preliminary data.</text>
</comment>
<protein>
    <submittedName>
        <fullName evidence="1">Uncharacterized protein</fullName>
    </submittedName>
</protein>
<dbReference type="EMBL" id="MU167225">
    <property type="protein sequence ID" value="KAG0149704.1"/>
    <property type="molecule type" value="Genomic_DNA"/>
</dbReference>
<organism evidence="1 2">
    <name type="scientific">Cronartium quercuum f. sp. fusiforme G11</name>
    <dbReference type="NCBI Taxonomy" id="708437"/>
    <lineage>
        <taxon>Eukaryota</taxon>
        <taxon>Fungi</taxon>
        <taxon>Dikarya</taxon>
        <taxon>Basidiomycota</taxon>
        <taxon>Pucciniomycotina</taxon>
        <taxon>Pucciniomycetes</taxon>
        <taxon>Pucciniales</taxon>
        <taxon>Coleosporiaceae</taxon>
        <taxon>Cronartium</taxon>
    </lineage>
</organism>
<accession>A0A9P6NT11</accession>
<sequence>QCFRCWYVGHMAKWCQNTPLCCSCCGDHDTLGCMAFNLTILSNCCLCIWRDKNPAKRVDMDAPQFDH</sequence>